<name>G0W4Q1_NAUDC</name>
<feature type="signal peptide" evidence="2">
    <location>
        <begin position="1"/>
        <end position="26"/>
    </location>
</feature>
<dbReference type="AlphaFoldDB" id="G0W4Q1"/>
<organism evidence="3 4">
    <name type="scientific">Naumovozyma dairenensis (strain ATCC 10597 / BCRC 20456 / CBS 421 / NBRC 0211 / NRRL Y-12639)</name>
    <name type="common">Saccharomyces dairenensis</name>
    <dbReference type="NCBI Taxonomy" id="1071378"/>
    <lineage>
        <taxon>Eukaryota</taxon>
        <taxon>Fungi</taxon>
        <taxon>Dikarya</taxon>
        <taxon>Ascomycota</taxon>
        <taxon>Saccharomycotina</taxon>
        <taxon>Saccharomycetes</taxon>
        <taxon>Saccharomycetales</taxon>
        <taxon>Saccharomycetaceae</taxon>
        <taxon>Naumovozyma</taxon>
    </lineage>
</organism>
<feature type="chain" id="PRO_5003410965" evidence="2">
    <location>
        <begin position="27"/>
        <end position="270"/>
    </location>
</feature>
<evidence type="ECO:0000256" key="1">
    <source>
        <dbReference type="SAM" id="Phobius"/>
    </source>
</evidence>
<dbReference type="GeneID" id="11493482"/>
<dbReference type="EMBL" id="HE580267">
    <property type="protein sequence ID" value="CCD22789.1"/>
    <property type="molecule type" value="Genomic_DNA"/>
</dbReference>
<protein>
    <submittedName>
        <fullName evidence="3">Uncharacterized protein</fullName>
    </submittedName>
</protein>
<sequence>MKLIKLSSTAFLFSVAIILFKSGVDAAPVLFTRGTDTFFYITLFVEFLALLDVAMMCGPLGAAFVSFGGLSCLFGLLATFCALMVFILKGVNIIEGTPVIMGLSELFENVGVKHFDKFNDLTCGIFDFKVKLYGINVANQSHLTCLGFTTGSDLFLPKGTTTEICISDYAKVKLSKVGNKASLKDIRNIALKLKGSKVKNTTRHPQRFIKYFVGVFNEDSEIVISEFKRVAGILSSESWKNATQGTMQENFSIYSRKEEGKLLYRFGFNK</sequence>
<evidence type="ECO:0000256" key="2">
    <source>
        <dbReference type="SAM" id="SignalP"/>
    </source>
</evidence>
<proteinExistence type="predicted"/>
<dbReference type="HOGENOM" id="CLU_1030924_0_0_1"/>
<evidence type="ECO:0000313" key="4">
    <source>
        <dbReference type="Proteomes" id="UP000000689"/>
    </source>
</evidence>
<feature type="transmembrane region" description="Helical" evidence="1">
    <location>
        <begin position="37"/>
        <end position="57"/>
    </location>
</feature>
<keyword evidence="1" id="KW-0812">Transmembrane</keyword>
<dbReference type="OMA" id="CISEAGR"/>
<keyword evidence="4" id="KW-1185">Reference proteome</keyword>
<feature type="transmembrane region" description="Helical" evidence="1">
    <location>
        <begin position="64"/>
        <end position="88"/>
    </location>
</feature>
<keyword evidence="1" id="KW-1133">Transmembrane helix</keyword>
<dbReference type="Proteomes" id="UP000000689">
    <property type="component" value="Chromosome 1"/>
</dbReference>
<reference evidence="3 4" key="1">
    <citation type="journal article" date="2011" name="Proc. Natl. Acad. Sci. U.S.A.">
        <title>Evolutionary erosion of yeast sex chromosomes by mating-type switching accidents.</title>
        <authorList>
            <person name="Gordon J.L."/>
            <person name="Armisen D."/>
            <person name="Proux-Wera E."/>
            <person name="Oheigeartaigh S.S."/>
            <person name="Byrne K.P."/>
            <person name="Wolfe K.H."/>
        </authorList>
    </citation>
    <scope>NUCLEOTIDE SEQUENCE [LARGE SCALE GENOMIC DNA]</scope>
    <source>
        <strain evidence="4">ATCC 10597 / BCRC 20456 / CBS 421 / NBRC 0211 / NRRL Y-12639</strain>
    </source>
</reference>
<dbReference type="KEGG" id="ndi:NDAI_0A06350"/>
<accession>G0W4Q1</accession>
<keyword evidence="1" id="KW-0472">Membrane</keyword>
<dbReference type="RefSeq" id="XP_003668032.1">
    <property type="nucleotide sequence ID" value="XM_003667984.1"/>
</dbReference>
<gene>
    <name evidence="3" type="primary">NDAI0A06350</name>
    <name evidence="3" type="ordered locus">NDAI_0A06350</name>
</gene>
<keyword evidence="2" id="KW-0732">Signal</keyword>
<evidence type="ECO:0000313" key="3">
    <source>
        <dbReference type="EMBL" id="CCD22789.1"/>
    </source>
</evidence>